<sequence>MSTNSSPHPASPTPATDTKVKRPSFGFPFLKKGNGQNASSSQFADEHEIYQGLANSESAGAYLVGRLGLWHGGVHVTAAGFGRHIDLAAGVRCIADGEVVAYRINHSNLKSDRPDSGGTDTTAAEYSTGFALVRHTMEFPKGKTLTFFSLYMHLMSHDDYQKPEHSSWTKPAYWPQQWEVTQYARDVPAKGRLGQTADASQRGLRVRTQANGHILAILPQGARVTLDPIKHGWGKLKTLDLNGKSLIPGHADGYADSASINNGWISVGHEHGGSLVQEIVPGDVFETVQVPGTPIPIKMGDLVGHLGRYDKLEPGSGPNRQVHLETFTGDDIDGFIETCCDWVTQHGAHKEDWAPLGLPSEPTILRIAAGTTLYERPGSGMPRGVEPQVGKTGVVQSYAMAALARDTDRTYTEPQVDQSADRKVTWWRVESADLRGNPIKGWVRDFNHTPGRVTREFPQKWVDFKCISDDHDPAHTIFADPASWGEFAKAPDASGVASRGKLSPLMQQVYDLLFTEGNGEQAAIQVRDMSTVSGNGYPWRMQAASRLIVKHESEWAAPSKWAELFAALEAQTGPSAKHNEEKKRIEKLVWWEDVSKKIPGFPANAVFHVNPIALIANFLGASDTCACGCCHGTNFKVTRMLPNYGPVYWGTKPMEQSEALNAMLAVGDISENERRILVAMSKNEGKLDAVQSYDSEILTAGAMQKTINPMGYGEFPTQVAKFKASDESDYRKFFEQCGWSVEGSGRSSMMYYSHPRLTDGMKKTGIDLKEILRKDCSENNFGKEIENAPLSAIVHAISSESYEKRQLMDFIDRLRIDVLPIVPNGYTHPVSAYFLSDLGRATALDQSVNRPAYVGRDIGRALDRFFENHPSISKNPNDWGENRSAFESEVLEIYGPSREMAKVRGISVAGDRYASLKGSVT</sequence>
<feature type="compositionally biased region" description="Low complexity" evidence="1">
    <location>
        <begin position="1"/>
        <end position="17"/>
    </location>
</feature>
<proteinExistence type="predicted"/>
<name>A0A5E5BSU2_9BURK</name>
<gene>
    <name evidence="2" type="ORF">PBR20603_02305</name>
</gene>
<dbReference type="EMBL" id="CABPST010000004">
    <property type="protein sequence ID" value="VVE88356.1"/>
    <property type="molecule type" value="Genomic_DNA"/>
</dbReference>
<accession>A0A5E5BSU2</accession>
<evidence type="ECO:0000313" key="2">
    <source>
        <dbReference type="EMBL" id="VVE88356.1"/>
    </source>
</evidence>
<dbReference type="OrthoDB" id="1242806at2"/>
<dbReference type="AlphaFoldDB" id="A0A5E5BSU2"/>
<dbReference type="RefSeq" id="WP_150559640.1">
    <property type="nucleotide sequence ID" value="NZ_CABPST010000004.1"/>
</dbReference>
<protein>
    <recommendedName>
        <fullName evidence="4">Calcium-binding protein</fullName>
    </recommendedName>
</protein>
<reference evidence="2 3" key="1">
    <citation type="submission" date="2019-08" db="EMBL/GenBank/DDBJ databases">
        <authorList>
            <person name="Peeters C."/>
        </authorList>
    </citation>
    <scope>NUCLEOTIDE SEQUENCE [LARGE SCALE GENOMIC DNA]</scope>
    <source>
        <strain evidence="2 3">LMG 20603</strain>
    </source>
</reference>
<feature type="region of interest" description="Disordered" evidence="1">
    <location>
        <begin position="1"/>
        <end position="26"/>
    </location>
</feature>
<dbReference type="Proteomes" id="UP000382040">
    <property type="component" value="Unassembled WGS sequence"/>
</dbReference>
<organism evidence="2 3">
    <name type="scientific">Pandoraea bronchicola</name>
    <dbReference type="NCBI Taxonomy" id="2508287"/>
    <lineage>
        <taxon>Bacteria</taxon>
        <taxon>Pseudomonadati</taxon>
        <taxon>Pseudomonadota</taxon>
        <taxon>Betaproteobacteria</taxon>
        <taxon>Burkholderiales</taxon>
        <taxon>Burkholderiaceae</taxon>
        <taxon>Pandoraea</taxon>
    </lineage>
</organism>
<evidence type="ECO:0000256" key="1">
    <source>
        <dbReference type="SAM" id="MobiDB-lite"/>
    </source>
</evidence>
<evidence type="ECO:0008006" key="4">
    <source>
        <dbReference type="Google" id="ProtNLM"/>
    </source>
</evidence>
<evidence type="ECO:0000313" key="3">
    <source>
        <dbReference type="Proteomes" id="UP000382040"/>
    </source>
</evidence>
<keyword evidence="3" id="KW-1185">Reference proteome</keyword>